<dbReference type="Proteomes" id="UP000789375">
    <property type="component" value="Unassembled WGS sequence"/>
</dbReference>
<feature type="region of interest" description="Disordered" evidence="1">
    <location>
        <begin position="1"/>
        <end position="59"/>
    </location>
</feature>
<sequence length="59" mass="6339">SSVFNNNKNKETPVTIEVDPLSLDKGKGKEVPTGETTSVIIPDQPHMNVDNVTDASENS</sequence>
<feature type="compositionally biased region" description="Polar residues" evidence="1">
    <location>
        <begin position="50"/>
        <end position="59"/>
    </location>
</feature>
<feature type="compositionally biased region" description="Basic and acidic residues" evidence="1">
    <location>
        <begin position="22"/>
        <end position="32"/>
    </location>
</feature>
<evidence type="ECO:0000313" key="2">
    <source>
        <dbReference type="EMBL" id="CAG8720341.1"/>
    </source>
</evidence>
<gene>
    <name evidence="2" type="ORF">FMOSSE_LOCUS14941</name>
</gene>
<name>A0A9N9I4Q1_FUNMO</name>
<proteinExistence type="predicted"/>
<evidence type="ECO:0000313" key="3">
    <source>
        <dbReference type="Proteomes" id="UP000789375"/>
    </source>
</evidence>
<reference evidence="2" key="1">
    <citation type="submission" date="2021-06" db="EMBL/GenBank/DDBJ databases">
        <authorList>
            <person name="Kallberg Y."/>
            <person name="Tangrot J."/>
            <person name="Rosling A."/>
        </authorList>
    </citation>
    <scope>NUCLEOTIDE SEQUENCE</scope>
    <source>
        <strain evidence="2">87-6 pot B 2015</strain>
    </source>
</reference>
<dbReference type="EMBL" id="CAJVPP010013279">
    <property type="protein sequence ID" value="CAG8720341.1"/>
    <property type="molecule type" value="Genomic_DNA"/>
</dbReference>
<protein>
    <submittedName>
        <fullName evidence="2">6103_t:CDS:1</fullName>
    </submittedName>
</protein>
<comment type="caution">
    <text evidence="2">The sequence shown here is derived from an EMBL/GenBank/DDBJ whole genome shotgun (WGS) entry which is preliminary data.</text>
</comment>
<evidence type="ECO:0000256" key="1">
    <source>
        <dbReference type="SAM" id="MobiDB-lite"/>
    </source>
</evidence>
<keyword evidence="3" id="KW-1185">Reference proteome</keyword>
<accession>A0A9N9I4Q1</accession>
<feature type="non-terminal residue" evidence="2">
    <location>
        <position position="1"/>
    </location>
</feature>
<dbReference type="AlphaFoldDB" id="A0A9N9I4Q1"/>
<organism evidence="2 3">
    <name type="scientific">Funneliformis mosseae</name>
    <name type="common">Endomycorrhizal fungus</name>
    <name type="synonym">Glomus mosseae</name>
    <dbReference type="NCBI Taxonomy" id="27381"/>
    <lineage>
        <taxon>Eukaryota</taxon>
        <taxon>Fungi</taxon>
        <taxon>Fungi incertae sedis</taxon>
        <taxon>Mucoromycota</taxon>
        <taxon>Glomeromycotina</taxon>
        <taxon>Glomeromycetes</taxon>
        <taxon>Glomerales</taxon>
        <taxon>Glomeraceae</taxon>
        <taxon>Funneliformis</taxon>
    </lineage>
</organism>